<dbReference type="PANTHER" id="PTHR43280">
    <property type="entry name" value="ARAC-FAMILY TRANSCRIPTIONAL REGULATOR"/>
    <property type="match status" value="1"/>
</dbReference>
<dbReference type="SUPFAM" id="SSF46689">
    <property type="entry name" value="Homeodomain-like"/>
    <property type="match status" value="2"/>
</dbReference>
<keyword evidence="6" id="KW-1185">Reference proteome</keyword>
<evidence type="ECO:0000259" key="4">
    <source>
        <dbReference type="PROSITE" id="PS01124"/>
    </source>
</evidence>
<name>A0A1I1IDD8_9BACT</name>
<proteinExistence type="predicted"/>
<dbReference type="PROSITE" id="PS00041">
    <property type="entry name" value="HTH_ARAC_FAMILY_1"/>
    <property type="match status" value="1"/>
</dbReference>
<dbReference type="InterPro" id="IPR009057">
    <property type="entry name" value="Homeodomain-like_sf"/>
</dbReference>
<keyword evidence="1" id="KW-0805">Transcription regulation</keyword>
<dbReference type="OrthoDB" id="642439at2"/>
<keyword evidence="2 5" id="KW-0238">DNA-binding</keyword>
<dbReference type="PANTHER" id="PTHR43280:SF2">
    <property type="entry name" value="HTH-TYPE TRANSCRIPTIONAL REGULATOR EXSA"/>
    <property type="match status" value="1"/>
</dbReference>
<dbReference type="Proteomes" id="UP000198598">
    <property type="component" value="Unassembled WGS sequence"/>
</dbReference>
<dbReference type="InterPro" id="IPR018060">
    <property type="entry name" value="HTH_AraC"/>
</dbReference>
<gene>
    <name evidence="5" type="ORF">SAMN05216167_101916</name>
</gene>
<sequence length="141" mass="16572">MHNEKLVSLKSMTFYTETVAKISRDWYPKDHIVQQVIKAKQFIDRHFADPIDLDAMALEAFYSKFHFIRCFKALYGRTPHQHLISVRMEAAKHFLETDARIADICYRVGFESVTSFTSLFKKMTSVTPAVYRDRKKAIFKN</sequence>
<evidence type="ECO:0000313" key="6">
    <source>
        <dbReference type="Proteomes" id="UP000198598"/>
    </source>
</evidence>
<evidence type="ECO:0000313" key="5">
    <source>
        <dbReference type="EMBL" id="SFC34276.1"/>
    </source>
</evidence>
<dbReference type="Pfam" id="PF12833">
    <property type="entry name" value="HTH_18"/>
    <property type="match status" value="1"/>
</dbReference>
<evidence type="ECO:0000256" key="2">
    <source>
        <dbReference type="ARBA" id="ARBA00023125"/>
    </source>
</evidence>
<dbReference type="InterPro" id="IPR018062">
    <property type="entry name" value="HTH_AraC-typ_CS"/>
</dbReference>
<accession>A0A1I1IDD8</accession>
<protein>
    <submittedName>
        <fullName evidence="5">AraC-type DNA-binding protein</fullName>
    </submittedName>
</protein>
<dbReference type="InterPro" id="IPR020449">
    <property type="entry name" value="Tscrpt_reg_AraC-type_HTH"/>
</dbReference>
<evidence type="ECO:0000256" key="3">
    <source>
        <dbReference type="ARBA" id="ARBA00023163"/>
    </source>
</evidence>
<dbReference type="STRING" id="662367.SAMN05216167_101916"/>
<keyword evidence="3" id="KW-0804">Transcription</keyword>
<dbReference type="PROSITE" id="PS01124">
    <property type="entry name" value="HTH_ARAC_FAMILY_2"/>
    <property type="match status" value="1"/>
</dbReference>
<dbReference type="Gene3D" id="1.10.10.60">
    <property type="entry name" value="Homeodomain-like"/>
    <property type="match status" value="2"/>
</dbReference>
<dbReference type="EMBL" id="FOLQ01000001">
    <property type="protein sequence ID" value="SFC34276.1"/>
    <property type="molecule type" value="Genomic_DNA"/>
</dbReference>
<dbReference type="GO" id="GO:0043565">
    <property type="term" value="F:sequence-specific DNA binding"/>
    <property type="evidence" value="ECO:0007669"/>
    <property type="project" value="InterPro"/>
</dbReference>
<reference evidence="5 6" key="1">
    <citation type="submission" date="2016-10" db="EMBL/GenBank/DDBJ databases">
        <authorList>
            <person name="de Groot N.N."/>
        </authorList>
    </citation>
    <scope>NUCLEOTIDE SEQUENCE [LARGE SCALE GENOMIC DNA]</scope>
    <source>
        <strain evidence="5 6">DSM 26130</strain>
    </source>
</reference>
<dbReference type="SMART" id="SM00342">
    <property type="entry name" value="HTH_ARAC"/>
    <property type="match status" value="1"/>
</dbReference>
<dbReference type="PRINTS" id="PR00032">
    <property type="entry name" value="HTHARAC"/>
</dbReference>
<dbReference type="GO" id="GO:0003700">
    <property type="term" value="F:DNA-binding transcription factor activity"/>
    <property type="evidence" value="ECO:0007669"/>
    <property type="project" value="InterPro"/>
</dbReference>
<dbReference type="AlphaFoldDB" id="A0A1I1IDD8"/>
<evidence type="ECO:0000256" key="1">
    <source>
        <dbReference type="ARBA" id="ARBA00023015"/>
    </source>
</evidence>
<feature type="domain" description="HTH araC/xylS-type" evidence="4">
    <location>
        <begin position="37"/>
        <end position="134"/>
    </location>
</feature>
<organism evidence="5 6">
    <name type="scientific">Spirosoma endophyticum</name>
    <dbReference type="NCBI Taxonomy" id="662367"/>
    <lineage>
        <taxon>Bacteria</taxon>
        <taxon>Pseudomonadati</taxon>
        <taxon>Bacteroidota</taxon>
        <taxon>Cytophagia</taxon>
        <taxon>Cytophagales</taxon>
        <taxon>Cytophagaceae</taxon>
        <taxon>Spirosoma</taxon>
    </lineage>
</organism>